<dbReference type="InterPro" id="IPR035924">
    <property type="entry name" value="FlaG-like_sf"/>
</dbReference>
<keyword evidence="2" id="KW-0966">Cell projection</keyword>
<sequence>MDSKGIQIPGTALPPVARFQPEARDAPAIRPVDKAERNGFQRIGPENRKPPSSDRTGRDRGASLRPGATAEEADLVDRLARQLENVPNLEVRWTVLEETGTLVVQIVDKETGEVVRQIPPEELIRTGQKDDLDPGGLLVDKRA</sequence>
<dbReference type="RefSeq" id="WP_163299306.1">
    <property type="nucleotide sequence ID" value="NZ_JAAGRR010000130.1"/>
</dbReference>
<evidence type="ECO:0000313" key="2">
    <source>
        <dbReference type="EMBL" id="NDY43192.1"/>
    </source>
</evidence>
<feature type="region of interest" description="Disordered" evidence="1">
    <location>
        <begin position="1"/>
        <end position="71"/>
    </location>
</feature>
<keyword evidence="3" id="KW-1185">Reference proteome</keyword>
<feature type="compositionally biased region" description="Basic and acidic residues" evidence="1">
    <location>
        <begin position="21"/>
        <end position="62"/>
    </location>
</feature>
<organism evidence="2 3">
    <name type="scientific">Dissulfurirhabdus thermomarina</name>
    <dbReference type="NCBI Taxonomy" id="1765737"/>
    <lineage>
        <taxon>Bacteria</taxon>
        <taxon>Deltaproteobacteria</taxon>
        <taxon>Dissulfurirhabdaceae</taxon>
        <taxon>Dissulfurirhabdus</taxon>
    </lineage>
</organism>
<proteinExistence type="predicted"/>
<dbReference type="Pfam" id="PF03646">
    <property type="entry name" value="FlaG"/>
    <property type="match status" value="1"/>
</dbReference>
<dbReference type="SUPFAM" id="SSF160214">
    <property type="entry name" value="FlaG-like"/>
    <property type="match status" value="1"/>
</dbReference>
<comment type="caution">
    <text evidence="2">The sequence shown here is derived from an EMBL/GenBank/DDBJ whole genome shotgun (WGS) entry which is preliminary data.</text>
</comment>
<reference evidence="2 3" key="1">
    <citation type="submission" date="2020-02" db="EMBL/GenBank/DDBJ databases">
        <title>Comparative genomics of sulfur disproportionating microorganisms.</title>
        <authorList>
            <person name="Ward L.M."/>
            <person name="Bertran E."/>
            <person name="Johnston D.T."/>
        </authorList>
    </citation>
    <scope>NUCLEOTIDE SEQUENCE [LARGE SCALE GENOMIC DNA]</scope>
    <source>
        <strain evidence="2 3">DSM 100025</strain>
    </source>
</reference>
<protein>
    <submittedName>
        <fullName evidence="2">Flagellar protein FlaG</fullName>
    </submittedName>
</protein>
<dbReference type="AlphaFoldDB" id="A0A6N9TPI9"/>
<dbReference type="Proteomes" id="UP000469346">
    <property type="component" value="Unassembled WGS sequence"/>
</dbReference>
<gene>
    <name evidence="2" type="ORF">G3N55_10110</name>
</gene>
<accession>A0A6N9TPI9</accession>
<keyword evidence="2" id="KW-0282">Flagellum</keyword>
<evidence type="ECO:0000256" key="1">
    <source>
        <dbReference type="SAM" id="MobiDB-lite"/>
    </source>
</evidence>
<evidence type="ECO:0000313" key="3">
    <source>
        <dbReference type="Proteomes" id="UP000469346"/>
    </source>
</evidence>
<dbReference type="EMBL" id="JAAGRR010000130">
    <property type="protein sequence ID" value="NDY43192.1"/>
    <property type="molecule type" value="Genomic_DNA"/>
</dbReference>
<name>A0A6N9TPI9_DISTH</name>
<dbReference type="InterPro" id="IPR005186">
    <property type="entry name" value="FlaG"/>
</dbReference>
<keyword evidence="2" id="KW-0969">Cilium</keyword>
<dbReference type="Gene3D" id="3.30.160.170">
    <property type="entry name" value="FlaG-like"/>
    <property type="match status" value="1"/>
</dbReference>